<evidence type="ECO:0000259" key="3">
    <source>
        <dbReference type="Pfam" id="PF21725"/>
    </source>
</evidence>
<keyword evidence="1" id="KW-0175">Coiled coil</keyword>
<reference evidence="4 5" key="1">
    <citation type="submission" date="2020-07" db="EMBL/GenBank/DDBJ databases">
        <title>Sequencing the genomes of 1000 actinobacteria strains.</title>
        <authorList>
            <person name="Klenk H.-P."/>
        </authorList>
    </citation>
    <scope>NUCLEOTIDE SEQUENCE [LARGE SCALE GENOMIC DNA]</scope>
    <source>
        <strain evidence="4 5">DSM 7487</strain>
    </source>
</reference>
<protein>
    <recommendedName>
        <fullName evidence="3">Putative T7SS secretion signal domain-containing protein</fullName>
    </recommendedName>
</protein>
<comment type="caution">
    <text evidence="4">The sequence shown here is derived from an EMBL/GenBank/DDBJ whole genome shotgun (WGS) entry which is preliminary data.</text>
</comment>
<evidence type="ECO:0000256" key="1">
    <source>
        <dbReference type="SAM" id="Coils"/>
    </source>
</evidence>
<organism evidence="4 5">
    <name type="scientific">Kineococcus aurantiacus</name>
    <dbReference type="NCBI Taxonomy" id="37633"/>
    <lineage>
        <taxon>Bacteria</taxon>
        <taxon>Bacillati</taxon>
        <taxon>Actinomycetota</taxon>
        <taxon>Actinomycetes</taxon>
        <taxon>Kineosporiales</taxon>
        <taxon>Kineosporiaceae</taxon>
        <taxon>Kineococcus</taxon>
    </lineage>
</organism>
<name>A0A7Y9DJW8_9ACTN</name>
<sequence length="558" mass="56403">MQHAGGGARPADWHPLAAADPVPGDALDVRDVARRWRDVAEELERQAAQIRRLAQGSHDVGEAADALREGAEDLATRLTGAVGRYRATAGALEEYLPHLQDAQSRSLDALHAAREAQARHDAAAALLAASSTPAPAPVPGDDARGAAANAAATVAHDRAEADRRARAASARRDLDTATAALAAARAQLRAAEADRDAAAERAARAITAATDDDPLRDSRFDRFQQWVHEHADDIRWISDAAGKVAAGAALFGLAVAWIPVIGPALAAAAELLALGTGLVAVAGHVLLLVSGDGSWVDLAVDVVGLATFGLGKVAGAVAKAAKPALGTAGTAAAASRAAVPALERAAAAEGVDLAAHGVDAAGAALTVAAAGRQAARAELRAALGVSGKGVARMTAPTRAAWKTVDTDLEAGRALLEVRTALGRGFLPTLRQELGTTVSQVRDLTWANVRQAGTELRAAGVGGNITAATQGLRDTATAAAGVARHPVQAHRDARAAVEGVGSVLGAPAAARAVASVVTSTGLAFDGLEQAVSDLTGWSEDHDPPTVGGTSERVLEGISG</sequence>
<feature type="domain" description="Putative T7SS secretion signal" evidence="3">
    <location>
        <begin position="22"/>
        <end position="214"/>
    </location>
</feature>
<feature type="region of interest" description="Disordered" evidence="2">
    <location>
        <begin position="1"/>
        <end position="24"/>
    </location>
</feature>
<dbReference type="RefSeq" id="WP_179750587.1">
    <property type="nucleotide sequence ID" value="NZ_BAAAGN010000005.1"/>
</dbReference>
<dbReference type="InterPro" id="IPR049082">
    <property type="entry name" value="T7SS_signal"/>
</dbReference>
<proteinExistence type="predicted"/>
<evidence type="ECO:0000313" key="4">
    <source>
        <dbReference type="EMBL" id="NYD21941.1"/>
    </source>
</evidence>
<dbReference type="Proteomes" id="UP000521922">
    <property type="component" value="Unassembled WGS sequence"/>
</dbReference>
<dbReference type="Pfam" id="PF21725">
    <property type="entry name" value="T7SS_signal"/>
    <property type="match status" value="1"/>
</dbReference>
<dbReference type="EMBL" id="JACCBB010000001">
    <property type="protein sequence ID" value="NYD21941.1"/>
    <property type="molecule type" value="Genomic_DNA"/>
</dbReference>
<evidence type="ECO:0000256" key="2">
    <source>
        <dbReference type="SAM" id="MobiDB-lite"/>
    </source>
</evidence>
<evidence type="ECO:0000313" key="5">
    <source>
        <dbReference type="Proteomes" id="UP000521922"/>
    </source>
</evidence>
<feature type="coiled-coil region" evidence="1">
    <location>
        <begin position="167"/>
        <end position="201"/>
    </location>
</feature>
<dbReference type="AlphaFoldDB" id="A0A7Y9DJW8"/>
<gene>
    <name evidence="4" type="ORF">BJ968_001481</name>
</gene>
<keyword evidence="5" id="KW-1185">Reference proteome</keyword>
<accession>A0A7Y9DJW8</accession>